<dbReference type="EMBL" id="LR031879">
    <property type="protein sequence ID" value="VDD56447.1"/>
    <property type="molecule type" value="Genomic_DNA"/>
</dbReference>
<reference evidence="1" key="1">
    <citation type="submission" date="2018-11" db="EMBL/GenBank/DDBJ databases">
        <authorList>
            <consortium name="Genoscope - CEA"/>
            <person name="William W."/>
        </authorList>
    </citation>
    <scope>NUCLEOTIDE SEQUENCE</scope>
</reference>
<proteinExistence type="predicted"/>
<organism evidence="1">
    <name type="scientific">Brassica oleracea</name>
    <name type="common">Wild cabbage</name>
    <dbReference type="NCBI Taxonomy" id="3712"/>
    <lineage>
        <taxon>Eukaryota</taxon>
        <taxon>Viridiplantae</taxon>
        <taxon>Streptophyta</taxon>
        <taxon>Embryophyta</taxon>
        <taxon>Tracheophyta</taxon>
        <taxon>Spermatophyta</taxon>
        <taxon>Magnoliopsida</taxon>
        <taxon>eudicotyledons</taxon>
        <taxon>Gunneridae</taxon>
        <taxon>Pentapetalae</taxon>
        <taxon>rosids</taxon>
        <taxon>malvids</taxon>
        <taxon>Brassicales</taxon>
        <taxon>Brassicaceae</taxon>
        <taxon>Brassiceae</taxon>
        <taxon>Brassica</taxon>
    </lineage>
</organism>
<evidence type="ECO:0000313" key="1">
    <source>
        <dbReference type="EMBL" id="VDD56447.1"/>
    </source>
</evidence>
<protein>
    <submittedName>
        <fullName evidence="1">Uncharacterized protein</fullName>
    </submittedName>
</protein>
<dbReference type="AlphaFoldDB" id="A0A3P6FF58"/>
<gene>
    <name evidence="1" type="ORF">BOLC8T49676H</name>
</gene>
<accession>A0A3P6FF58</accession>
<sequence length="90" mass="10527">MLGKSCVMTKSGVSCRQLKMMEAPERGSVGMYHIQQALNVLKPIPLMMMKLQIDPWESRQQRPVLRKQWEMGKICLSFRQYGASKRKIWL</sequence>
<name>A0A3P6FF58_BRAOL</name>